<dbReference type="Proteomes" id="UP000194798">
    <property type="component" value="Unassembled WGS sequence"/>
</dbReference>
<dbReference type="EMBL" id="MSLT01000001">
    <property type="protein sequence ID" value="OUD16314.1"/>
    <property type="molecule type" value="Genomic_DNA"/>
</dbReference>
<dbReference type="OrthoDB" id="9147078at2"/>
<dbReference type="GO" id="GO:0006865">
    <property type="term" value="P:amino acid transport"/>
    <property type="evidence" value="ECO:0007669"/>
    <property type="project" value="UniProtKB-KW"/>
</dbReference>
<name>A0A251XCD1_9GAMM</name>
<keyword evidence="3" id="KW-0732">Signal</keyword>
<evidence type="ECO:0000256" key="3">
    <source>
        <dbReference type="ARBA" id="ARBA00022729"/>
    </source>
</evidence>
<evidence type="ECO:0000256" key="2">
    <source>
        <dbReference type="ARBA" id="ARBA00022448"/>
    </source>
</evidence>
<dbReference type="PRINTS" id="PR00337">
    <property type="entry name" value="LEUILEVALBP"/>
</dbReference>
<gene>
    <name evidence="6" type="ORF">TPSD3_00915</name>
</gene>
<dbReference type="InterPro" id="IPR000709">
    <property type="entry name" value="Leu_Ile_Val-bd"/>
</dbReference>
<accession>A0A251XCD1</accession>
<dbReference type="PANTHER" id="PTHR30483">
    <property type="entry name" value="LEUCINE-SPECIFIC-BINDING PROTEIN"/>
    <property type="match status" value="1"/>
</dbReference>
<dbReference type="RefSeq" id="WP_086486716.1">
    <property type="nucleotide sequence ID" value="NZ_MSLT01000001.1"/>
</dbReference>
<reference evidence="6 7" key="1">
    <citation type="submission" date="2016-12" db="EMBL/GenBank/DDBJ databases">
        <title>Thioflexothrix psekupsii D3 genome sequencing and assembly.</title>
        <authorList>
            <person name="Fomenkov A."/>
            <person name="Vincze T."/>
            <person name="Grabovich M."/>
            <person name="Anton B.P."/>
            <person name="Dubinina G."/>
            <person name="Orlova M."/>
            <person name="Belousova E."/>
            <person name="Roberts R.J."/>
        </authorList>
    </citation>
    <scope>NUCLEOTIDE SEQUENCE [LARGE SCALE GENOMIC DNA]</scope>
    <source>
        <strain evidence="6">D3</strain>
    </source>
</reference>
<evidence type="ECO:0000256" key="1">
    <source>
        <dbReference type="ARBA" id="ARBA00010062"/>
    </source>
</evidence>
<dbReference type="PANTHER" id="PTHR30483:SF6">
    <property type="entry name" value="PERIPLASMIC BINDING PROTEIN OF ABC TRANSPORTER FOR NATURAL AMINO ACIDS"/>
    <property type="match status" value="1"/>
</dbReference>
<evidence type="ECO:0000256" key="4">
    <source>
        <dbReference type="ARBA" id="ARBA00022970"/>
    </source>
</evidence>
<dbReference type="InterPro" id="IPR028081">
    <property type="entry name" value="Leu-bd"/>
</dbReference>
<organism evidence="6 7">
    <name type="scientific">Thioflexithrix psekupsensis</name>
    <dbReference type="NCBI Taxonomy" id="1570016"/>
    <lineage>
        <taxon>Bacteria</taxon>
        <taxon>Pseudomonadati</taxon>
        <taxon>Pseudomonadota</taxon>
        <taxon>Gammaproteobacteria</taxon>
        <taxon>Thiotrichales</taxon>
        <taxon>Thioflexithrix</taxon>
    </lineage>
</organism>
<dbReference type="InterPro" id="IPR028082">
    <property type="entry name" value="Peripla_BP_I"/>
</dbReference>
<dbReference type="InterPro" id="IPR051010">
    <property type="entry name" value="BCAA_transport"/>
</dbReference>
<dbReference type="CDD" id="cd06347">
    <property type="entry name" value="PBP1_ABC_LivK_ligand_binding-like"/>
    <property type="match status" value="1"/>
</dbReference>
<keyword evidence="7" id="KW-1185">Reference proteome</keyword>
<comment type="similarity">
    <text evidence="1">Belongs to the leucine-binding protein family.</text>
</comment>
<evidence type="ECO:0000259" key="5">
    <source>
        <dbReference type="Pfam" id="PF13458"/>
    </source>
</evidence>
<comment type="caution">
    <text evidence="6">The sequence shown here is derived from an EMBL/GenBank/DDBJ whole genome shotgun (WGS) entry which is preliminary data.</text>
</comment>
<keyword evidence="4" id="KW-0029">Amino-acid transport</keyword>
<evidence type="ECO:0000313" key="6">
    <source>
        <dbReference type="EMBL" id="OUD16314.1"/>
    </source>
</evidence>
<proteinExistence type="inferred from homology"/>
<keyword evidence="2" id="KW-0813">Transport</keyword>
<dbReference type="SUPFAM" id="SSF53822">
    <property type="entry name" value="Periplasmic binding protein-like I"/>
    <property type="match status" value="1"/>
</dbReference>
<sequence length="381" mass="41720">MRYFLRLYFVFVALISQVSLLQADPIEPIKIGAIYGLTGVAAGTNIHDLRGAELGVEYVMEKGGVLGRPIELISFDNQSTPLGSRQAAMDAVAAGVVAVIGPAWSSHAMITGPILNQAKIPMIASNATHERVTKGLDYVFRSCFIDPFQGAVMAKFAIDTLKAKTAVVLTNVSSEYSIGLLEIFSRTFTQHSGQIIWKGEYREKQIDFAQLLLRVKELKPDVVYLPGHYRDTALILKQAYQLGVKTRFLGADGMLGGTLADYQPLEAIEGIFFSTHWHPDIDSPMSQEFKQRYQAKYPGTIPNGSVATSFDAVLILADAITRANSTDSQKIREALTQTNQLKTATGAISFDEHGDPLNKSVVILTVEKGELKLFKTVTPSF</sequence>
<dbReference type="Pfam" id="PF13458">
    <property type="entry name" value="Peripla_BP_6"/>
    <property type="match status" value="1"/>
</dbReference>
<protein>
    <recommendedName>
        <fullName evidence="5">Leucine-binding protein domain-containing protein</fullName>
    </recommendedName>
</protein>
<dbReference type="Gene3D" id="3.40.50.2300">
    <property type="match status" value="2"/>
</dbReference>
<feature type="domain" description="Leucine-binding protein" evidence="5">
    <location>
        <begin position="28"/>
        <end position="369"/>
    </location>
</feature>
<dbReference type="AlphaFoldDB" id="A0A251XCD1"/>
<evidence type="ECO:0000313" key="7">
    <source>
        <dbReference type="Proteomes" id="UP000194798"/>
    </source>
</evidence>